<organism evidence="1">
    <name type="scientific">Staphylococcus phage vB_VibM_10AMN12</name>
    <dbReference type="NCBI Taxonomy" id="3076785"/>
    <lineage>
        <taxon>Viruses</taxon>
        <taxon>Duplodnaviria</taxon>
        <taxon>Heunggongvirae</taxon>
        <taxon>Uroviricota</taxon>
        <taxon>Caudoviricetes</taxon>
    </lineage>
</organism>
<proteinExistence type="predicted"/>
<evidence type="ECO:0000313" key="1">
    <source>
        <dbReference type="EMBL" id="WNO47391.1"/>
    </source>
</evidence>
<reference evidence="1" key="1">
    <citation type="submission" date="2023-08" db="EMBL/GenBank/DDBJ databases">
        <authorList>
            <person name="Nazir A."/>
        </authorList>
    </citation>
    <scope>NUCLEOTIDE SEQUENCE</scope>
</reference>
<dbReference type="EMBL" id="OR481006">
    <property type="protein sequence ID" value="WNO47391.1"/>
    <property type="molecule type" value="Genomic_DNA"/>
</dbReference>
<name>A0AA96KSU0_9CAUD</name>
<sequence>MKITSKFYLDYVNNFLTVDYFAEYYNLTKDQALSVIARSKIVWLSEDVNNRKYFSNNNLNLCDHYHNMSKSNQVLFTKLHNDRLLAECSA</sequence>
<accession>A0AA96KSU0</accession>
<protein>
    <submittedName>
        <fullName evidence="1">Uncharacterized protein</fullName>
    </submittedName>
</protein>